<evidence type="ECO:0000313" key="2">
    <source>
        <dbReference type="Proteomes" id="UP001597512"/>
    </source>
</evidence>
<dbReference type="RefSeq" id="WP_381505913.1">
    <property type="nucleotide sequence ID" value="NZ_JBHUOM010000023.1"/>
</dbReference>
<dbReference type="SUPFAM" id="SSF110296">
    <property type="entry name" value="Oligoxyloglucan reducing end-specific cellobiohydrolase"/>
    <property type="match status" value="1"/>
</dbReference>
<evidence type="ECO:0008006" key="3">
    <source>
        <dbReference type="Google" id="ProtNLM"/>
    </source>
</evidence>
<reference evidence="2" key="1">
    <citation type="journal article" date="2019" name="Int. J. Syst. Evol. Microbiol.">
        <title>The Global Catalogue of Microorganisms (GCM) 10K type strain sequencing project: providing services to taxonomists for standard genome sequencing and annotation.</title>
        <authorList>
            <consortium name="The Broad Institute Genomics Platform"/>
            <consortium name="The Broad Institute Genome Sequencing Center for Infectious Disease"/>
            <person name="Wu L."/>
            <person name="Ma J."/>
        </authorList>
    </citation>
    <scope>NUCLEOTIDE SEQUENCE [LARGE SCALE GENOMIC DNA]</scope>
    <source>
        <strain evidence="2">KCTC 52490</strain>
    </source>
</reference>
<organism evidence="1 2">
    <name type="scientific">Spirosoma flavum</name>
    <dbReference type="NCBI Taxonomy" id="2048557"/>
    <lineage>
        <taxon>Bacteria</taxon>
        <taxon>Pseudomonadati</taxon>
        <taxon>Bacteroidota</taxon>
        <taxon>Cytophagia</taxon>
        <taxon>Cytophagales</taxon>
        <taxon>Cytophagaceae</taxon>
        <taxon>Spirosoma</taxon>
    </lineage>
</organism>
<dbReference type="Proteomes" id="UP001597512">
    <property type="component" value="Unassembled WGS sequence"/>
</dbReference>
<dbReference type="Gene3D" id="2.130.10.10">
    <property type="entry name" value="YVTN repeat-like/Quinoprotein amine dehydrogenase"/>
    <property type="match status" value="1"/>
</dbReference>
<comment type="caution">
    <text evidence="1">The sequence shown here is derived from an EMBL/GenBank/DDBJ whole genome shotgun (WGS) entry which is preliminary data.</text>
</comment>
<name>A0ABW6AQ89_9BACT</name>
<evidence type="ECO:0000313" key="1">
    <source>
        <dbReference type="EMBL" id="MFD2936787.1"/>
    </source>
</evidence>
<proteinExistence type="predicted"/>
<dbReference type="InterPro" id="IPR015943">
    <property type="entry name" value="WD40/YVTN_repeat-like_dom_sf"/>
</dbReference>
<gene>
    <name evidence="1" type="ORF">ACFS25_23600</name>
</gene>
<protein>
    <recommendedName>
        <fullName evidence="3">T9SS type A sorting domain-containing protein</fullName>
    </recommendedName>
</protein>
<sequence>MTINLHHQPNGRFFLLHPFRWLIYRLLSFIVVSLLLSTLTTAQINGPICDTYTNKTTANGLGDDLVRCVFVVGNTVYAGTNGGLGISIDGGNTFTNRTTTNGLGSNGVINVYVTGNTIYAATFEGLSISTDGGNTFINKTIANGLGDNPVLGVYALGNTVYAAAYGGLSISTDGGNTFINYTTANGLGDDYVTNVYATSSTVYAATAKGLSFCTVNPLPVTLTYFTGHMTGAGALLKWETSHEANSAFFRIERSRNAINFDTIGKVPSQAADGSSFSPHSYSFIDATPLSGTNYYRLVQIDQDSTQNPSRIIALSEGEVIPTLYPNPVPISGEVLFNPAVACEQYQLTDVQGRVVKQDLKPSILSSLSMIGLPAGVYRLTSKSTVKLFNYQIVVQP</sequence>
<dbReference type="EMBL" id="JBHUOM010000023">
    <property type="protein sequence ID" value="MFD2936787.1"/>
    <property type="molecule type" value="Genomic_DNA"/>
</dbReference>
<accession>A0ABW6AQ89</accession>
<keyword evidence="2" id="KW-1185">Reference proteome</keyword>